<evidence type="ECO:0000313" key="6">
    <source>
        <dbReference type="Proteomes" id="UP000028782"/>
    </source>
</evidence>
<name>A0A076PQQ2_COMTE</name>
<dbReference type="SUPFAM" id="SSF46785">
    <property type="entry name" value="Winged helix' DNA-binding domain"/>
    <property type="match status" value="1"/>
</dbReference>
<dbReference type="PANTHER" id="PTHR43537:SF20">
    <property type="entry name" value="HTH-TYPE TRANSCRIPTIONAL REPRESSOR GLAR"/>
    <property type="match status" value="1"/>
</dbReference>
<dbReference type="AlphaFoldDB" id="A0A076PQQ2"/>
<dbReference type="InterPro" id="IPR036388">
    <property type="entry name" value="WH-like_DNA-bd_sf"/>
</dbReference>
<dbReference type="Gene3D" id="1.20.120.530">
    <property type="entry name" value="GntR ligand-binding domain-like"/>
    <property type="match status" value="1"/>
</dbReference>
<dbReference type="PANTHER" id="PTHR43537">
    <property type="entry name" value="TRANSCRIPTIONAL REGULATOR, GNTR FAMILY"/>
    <property type="match status" value="1"/>
</dbReference>
<evidence type="ECO:0000256" key="3">
    <source>
        <dbReference type="ARBA" id="ARBA00023163"/>
    </source>
</evidence>
<proteinExistence type="predicted"/>
<keyword evidence="1" id="KW-0805">Transcription regulation</keyword>
<dbReference type="SUPFAM" id="SSF48008">
    <property type="entry name" value="GntR ligand-binding domain-like"/>
    <property type="match status" value="1"/>
</dbReference>
<dbReference type="InterPro" id="IPR008920">
    <property type="entry name" value="TF_FadR/GntR_C"/>
</dbReference>
<dbReference type="Gene3D" id="1.10.10.10">
    <property type="entry name" value="Winged helix-like DNA-binding domain superfamily/Winged helix DNA-binding domain"/>
    <property type="match status" value="1"/>
</dbReference>
<protein>
    <submittedName>
        <fullName evidence="5">GntR family transcriptional regulator</fullName>
    </submittedName>
</protein>
<evidence type="ECO:0000256" key="2">
    <source>
        <dbReference type="ARBA" id="ARBA00023125"/>
    </source>
</evidence>
<dbReference type="InterPro" id="IPR036390">
    <property type="entry name" value="WH_DNA-bd_sf"/>
</dbReference>
<dbReference type="InterPro" id="IPR000524">
    <property type="entry name" value="Tscrpt_reg_HTH_GntR"/>
</dbReference>
<dbReference type="Proteomes" id="UP000028782">
    <property type="component" value="Chromosome"/>
</dbReference>
<dbReference type="CDD" id="cd07377">
    <property type="entry name" value="WHTH_GntR"/>
    <property type="match status" value="1"/>
</dbReference>
<dbReference type="PROSITE" id="PS50949">
    <property type="entry name" value="HTH_GNTR"/>
    <property type="match status" value="1"/>
</dbReference>
<accession>A0A076PQQ2</accession>
<dbReference type="Pfam" id="PF00392">
    <property type="entry name" value="GntR"/>
    <property type="match status" value="1"/>
</dbReference>
<dbReference type="SMART" id="SM00345">
    <property type="entry name" value="HTH_GNTR"/>
    <property type="match status" value="1"/>
</dbReference>
<gene>
    <name evidence="5" type="ORF">O987_09415</name>
</gene>
<keyword evidence="2" id="KW-0238">DNA-binding</keyword>
<dbReference type="Pfam" id="PF07729">
    <property type="entry name" value="FCD"/>
    <property type="match status" value="1"/>
</dbReference>
<dbReference type="GO" id="GO:0003700">
    <property type="term" value="F:DNA-binding transcription factor activity"/>
    <property type="evidence" value="ECO:0007669"/>
    <property type="project" value="InterPro"/>
</dbReference>
<dbReference type="EMBL" id="CP006704">
    <property type="protein sequence ID" value="AIJ46010.1"/>
    <property type="molecule type" value="Genomic_DNA"/>
</dbReference>
<sequence>MSTFTEVYSFFQSPKFMHKIKNMYKKDAPTKAPTLIDQAFAQLRQDVLNGTYGAGVKLKLDELQTAYGFSSSPLREALSRLAQEGLIRADERRGFRVTAISADDLADITRMRIMLDSQALRESIAYGDDAWEASVVGAFHRLEKVESRLSDGPVVLDQGWTDMHTAFHMALLSATPSERLRTLSASLFDQAERYRRYSARFRKTFKHKSNEHRKLMDATLRRDADTACALLEEHILSTQRNVMEVLEKVEKQPS</sequence>
<evidence type="ECO:0000313" key="5">
    <source>
        <dbReference type="EMBL" id="AIJ46010.1"/>
    </source>
</evidence>
<reference evidence="5 6" key="1">
    <citation type="journal article" date="2014" name="Genome Announc.">
        <title>Complete Genome Sequence of Polychlorinated Biphenyl Degrader Comamonas testosteroni TK102 (NBRC 109938).</title>
        <authorList>
            <person name="Fukuda K."/>
            <person name="Hosoyama A."/>
            <person name="Tsuchikane K."/>
            <person name="Ohji S."/>
            <person name="Yamazoe A."/>
            <person name="Fujita N."/>
            <person name="Shintani M."/>
            <person name="Kimbara K."/>
        </authorList>
    </citation>
    <scope>NUCLEOTIDE SEQUENCE [LARGE SCALE GENOMIC DNA]</scope>
    <source>
        <strain evidence="5">TK102</strain>
    </source>
</reference>
<keyword evidence="3" id="KW-0804">Transcription</keyword>
<dbReference type="GO" id="GO:0003677">
    <property type="term" value="F:DNA binding"/>
    <property type="evidence" value="ECO:0007669"/>
    <property type="project" value="UniProtKB-KW"/>
</dbReference>
<dbReference type="SMART" id="SM00895">
    <property type="entry name" value="FCD"/>
    <property type="match status" value="1"/>
</dbReference>
<dbReference type="KEGG" id="ctes:O987_09415"/>
<dbReference type="InterPro" id="IPR011711">
    <property type="entry name" value="GntR_C"/>
</dbReference>
<feature type="domain" description="HTH gntR-type" evidence="4">
    <location>
        <begin position="33"/>
        <end position="100"/>
    </location>
</feature>
<organism evidence="5 6">
    <name type="scientific">Comamonas testosteroni TK102</name>
    <dbReference type="NCBI Taxonomy" id="1392005"/>
    <lineage>
        <taxon>Bacteria</taxon>
        <taxon>Pseudomonadati</taxon>
        <taxon>Pseudomonadota</taxon>
        <taxon>Betaproteobacteria</taxon>
        <taxon>Burkholderiales</taxon>
        <taxon>Comamonadaceae</taxon>
        <taxon>Comamonas</taxon>
    </lineage>
</organism>
<evidence type="ECO:0000259" key="4">
    <source>
        <dbReference type="PROSITE" id="PS50949"/>
    </source>
</evidence>
<evidence type="ECO:0000256" key="1">
    <source>
        <dbReference type="ARBA" id="ARBA00023015"/>
    </source>
</evidence>
<dbReference type="HOGENOM" id="CLU_017584_5_3_4"/>